<dbReference type="RefSeq" id="XP_039598839.1">
    <property type="nucleotide sequence ID" value="XM_039742905.1"/>
</dbReference>
<dbReference type="InterPro" id="IPR027818">
    <property type="entry name" value="SPACA9"/>
</dbReference>
<dbReference type="OrthoDB" id="9999829at2759"/>
<protein>
    <submittedName>
        <fullName evidence="2">SACA9 protein</fullName>
    </submittedName>
</protein>
<dbReference type="PANTHER" id="PTHR32455:SF1">
    <property type="entry name" value="SPERM ACROSOME-ASSOCIATED PROTEIN 9"/>
    <property type="match status" value="1"/>
</dbReference>
<dbReference type="GeneID" id="120520940"/>
<dbReference type="GO" id="GO:0036126">
    <property type="term" value="C:sperm flagellum"/>
    <property type="evidence" value="ECO:0007669"/>
    <property type="project" value="TreeGrafter"/>
</dbReference>
<feature type="non-terminal residue" evidence="2">
    <location>
        <position position="235"/>
    </location>
</feature>
<organism evidence="2 3">
    <name type="scientific">Polypterus senegalus</name>
    <name type="common">Senegal bichir</name>
    <dbReference type="NCBI Taxonomy" id="55291"/>
    <lineage>
        <taxon>Eukaryota</taxon>
        <taxon>Metazoa</taxon>
        <taxon>Chordata</taxon>
        <taxon>Craniata</taxon>
        <taxon>Vertebrata</taxon>
        <taxon>Euteleostomi</taxon>
        <taxon>Actinopterygii</taxon>
        <taxon>Polypteriformes</taxon>
        <taxon>Polypteridae</taxon>
        <taxon>Polypterus</taxon>
    </lineage>
</organism>
<evidence type="ECO:0000313" key="2">
    <source>
        <dbReference type="EMBL" id="KAG2460452.1"/>
    </source>
</evidence>
<dbReference type="Pfam" id="PF15120">
    <property type="entry name" value="SPACA9"/>
    <property type="match status" value="1"/>
</dbReference>
<dbReference type="GO" id="GO:0097546">
    <property type="term" value="C:ciliary base"/>
    <property type="evidence" value="ECO:0007669"/>
    <property type="project" value="TreeGrafter"/>
</dbReference>
<evidence type="ECO:0000313" key="3">
    <source>
        <dbReference type="Proteomes" id="UP000886611"/>
    </source>
</evidence>
<dbReference type="AlphaFoldDB" id="A0A8X8BN68"/>
<proteinExistence type="predicted"/>
<gene>
    <name evidence="2" type="primary">Spaca9</name>
    <name evidence="2" type="ORF">GTO96_0014093</name>
</gene>
<dbReference type="GO" id="GO:0001669">
    <property type="term" value="C:acrosomal vesicle"/>
    <property type="evidence" value="ECO:0007669"/>
    <property type="project" value="TreeGrafter"/>
</dbReference>
<dbReference type="EMBL" id="JAATIS010005003">
    <property type="protein sequence ID" value="KAG2460452.1"/>
    <property type="molecule type" value="Genomic_DNA"/>
</dbReference>
<dbReference type="Proteomes" id="UP000886611">
    <property type="component" value="Unassembled WGS sequence"/>
</dbReference>
<feature type="non-terminal residue" evidence="2">
    <location>
        <position position="1"/>
    </location>
</feature>
<keyword evidence="3" id="KW-1185">Reference proteome</keyword>
<feature type="region of interest" description="Disordered" evidence="1">
    <location>
        <begin position="216"/>
        <end position="235"/>
    </location>
</feature>
<feature type="region of interest" description="Disordered" evidence="1">
    <location>
        <begin position="165"/>
        <end position="199"/>
    </location>
</feature>
<accession>A0A8X8BN68</accession>
<reference evidence="2 3" key="1">
    <citation type="journal article" date="2021" name="Cell">
        <title>Tracing the genetic footprints of vertebrate landing in non-teleost ray-finned fishes.</title>
        <authorList>
            <person name="Bi X."/>
            <person name="Wang K."/>
            <person name="Yang L."/>
            <person name="Pan H."/>
            <person name="Jiang H."/>
            <person name="Wei Q."/>
            <person name="Fang M."/>
            <person name="Yu H."/>
            <person name="Zhu C."/>
            <person name="Cai Y."/>
            <person name="He Y."/>
            <person name="Gan X."/>
            <person name="Zeng H."/>
            <person name="Yu D."/>
            <person name="Zhu Y."/>
            <person name="Jiang H."/>
            <person name="Qiu Q."/>
            <person name="Yang H."/>
            <person name="Zhang Y.E."/>
            <person name="Wang W."/>
            <person name="Zhu M."/>
            <person name="He S."/>
            <person name="Zhang G."/>
        </authorList>
    </citation>
    <scope>NUCLEOTIDE SEQUENCE [LARGE SCALE GENOMIC DNA]</scope>
    <source>
        <strain evidence="2">Bchr_013</strain>
    </source>
</reference>
<comment type="caution">
    <text evidence="2">The sequence shown here is derived from an EMBL/GenBank/DDBJ whole genome shotgun (WGS) entry which is preliminary data.</text>
</comment>
<sequence length="235" mass="26622">MEKLKNKLSVIQQKVLRFRQQQFTFITALERTRERAQQRTKPISSTAQVQCCLDEYCQNATDRRVLSLFLEIVHDLSGLLQQIESQFTAASNQQIEGLEECKRLLNPNNDLSRLRARYPHDEVNRLSCDEARNYYGGVVSFIPIILDHLQQGLLAAERLQKTAKPVGEGGNEVTSEKPDAVAPVSTPRSRSGRVLKKTTGTQSLLHCNLHKPNGHSELWHGGKPAWRPPGRTNKF</sequence>
<evidence type="ECO:0000256" key="1">
    <source>
        <dbReference type="SAM" id="MobiDB-lite"/>
    </source>
</evidence>
<name>A0A8X8BN68_POLSE</name>
<dbReference type="PANTHER" id="PTHR32455">
    <property type="entry name" value="SPERM ACROSOME-ASSOCIATED PROTEIN 9"/>
    <property type="match status" value="1"/>
</dbReference>